<sequence>MLQTSNYYAQRYGVCSAMAGWIVDKLVSELSNVTPKFVHIPANFESYTDNPTIVCEIFSECNPNTRVYSLNEVYLDTGPYLALLYCTALKLMRRVVVTVVSRYADRVSETEHCWLVTRHVRFVFRWEELCHRASVPGGGLLLDWC</sequence>
<proteinExistence type="predicted"/>
<dbReference type="GO" id="GO:0042276">
    <property type="term" value="P:error-prone translesion synthesis"/>
    <property type="evidence" value="ECO:0007669"/>
    <property type="project" value="TreeGrafter"/>
</dbReference>
<dbReference type="SUPFAM" id="SSF56672">
    <property type="entry name" value="DNA/RNA polymerases"/>
    <property type="match status" value="1"/>
</dbReference>
<accession>A0A7S0BWF5</accession>
<evidence type="ECO:0000259" key="1">
    <source>
        <dbReference type="PROSITE" id="PS50173"/>
    </source>
</evidence>
<organism evidence="2">
    <name type="scientific">Proboscia inermis</name>
    <dbReference type="NCBI Taxonomy" id="420281"/>
    <lineage>
        <taxon>Eukaryota</taxon>
        <taxon>Sar</taxon>
        <taxon>Stramenopiles</taxon>
        <taxon>Ochrophyta</taxon>
        <taxon>Bacillariophyta</taxon>
        <taxon>Coscinodiscophyceae</taxon>
        <taxon>Rhizosoleniophycidae</taxon>
        <taxon>Rhizosoleniales</taxon>
        <taxon>Rhizosoleniaceae</taxon>
        <taxon>Proboscia</taxon>
    </lineage>
</organism>
<dbReference type="AlphaFoldDB" id="A0A7S0BWF5"/>
<dbReference type="InterPro" id="IPR001126">
    <property type="entry name" value="UmuC"/>
</dbReference>
<dbReference type="EMBL" id="HBEL01001593">
    <property type="protein sequence ID" value="CAD8404640.1"/>
    <property type="molecule type" value="Transcribed_RNA"/>
</dbReference>
<protein>
    <recommendedName>
        <fullName evidence="1">UmuC domain-containing protein</fullName>
    </recommendedName>
</protein>
<dbReference type="PROSITE" id="PS50173">
    <property type="entry name" value="UMUC"/>
    <property type="match status" value="1"/>
</dbReference>
<dbReference type="PANTHER" id="PTHR11076:SF33">
    <property type="entry name" value="DNA POLYMERASE KAPPA"/>
    <property type="match status" value="1"/>
</dbReference>
<dbReference type="InterPro" id="IPR043502">
    <property type="entry name" value="DNA/RNA_pol_sf"/>
</dbReference>
<dbReference type="PANTHER" id="PTHR11076">
    <property type="entry name" value="DNA REPAIR POLYMERASE UMUC / TRANSFERASE FAMILY MEMBER"/>
    <property type="match status" value="1"/>
</dbReference>
<dbReference type="GO" id="GO:0005634">
    <property type="term" value="C:nucleus"/>
    <property type="evidence" value="ECO:0007669"/>
    <property type="project" value="TreeGrafter"/>
</dbReference>
<dbReference type="Pfam" id="PF00817">
    <property type="entry name" value="IMS"/>
    <property type="match status" value="1"/>
</dbReference>
<reference evidence="2" key="1">
    <citation type="submission" date="2021-01" db="EMBL/GenBank/DDBJ databases">
        <authorList>
            <person name="Corre E."/>
            <person name="Pelletier E."/>
            <person name="Niang G."/>
            <person name="Scheremetjew M."/>
            <person name="Finn R."/>
            <person name="Kale V."/>
            <person name="Holt S."/>
            <person name="Cochrane G."/>
            <person name="Meng A."/>
            <person name="Brown T."/>
            <person name="Cohen L."/>
        </authorList>
    </citation>
    <scope>NUCLEOTIDE SEQUENCE</scope>
    <source>
        <strain evidence="2">CCAP1064/1</strain>
    </source>
</reference>
<feature type="domain" description="UmuC" evidence="1">
    <location>
        <begin position="1"/>
        <end position="96"/>
    </location>
</feature>
<evidence type="ECO:0000313" key="2">
    <source>
        <dbReference type="EMBL" id="CAD8404640.1"/>
    </source>
</evidence>
<dbReference type="GO" id="GO:0003887">
    <property type="term" value="F:DNA-directed DNA polymerase activity"/>
    <property type="evidence" value="ECO:0007669"/>
    <property type="project" value="TreeGrafter"/>
</dbReference>
<dbReference type="GO" id="GO:0006281">
    <property type="term" value="P:DNA repair"/>
    <property type="evidence" value="ECO:0007669"/>
    <property type="project" value="InterPro"/>
</dbReference>
<dbReference type="InterPro" id="IPR050116">
    <property type="entry name" value="DNA_polymerase-Y"/>
</dbReference>
<name>A0A7S0BWF5_9STRA</name>
<gene>
    <name evidence="2" type="ORF">PINE0816_LOCUS744</name>
</gene>